<feature type="compositionally biased region" description="Basic residues" evidence="1">
    <location>
        <begin position="13"/>
        <end position="24"/>
    </location>
</feature>
<proteinExistence type="predicted"/>
<feature type="compositionally biased region" description="Basic residues" evidence="1">
    <location>
        <begin position="39"/>
        <end position="50"/>
    </location>
</feature>
<sequence>MSSASSGTDSKGQPRHGGARKGSRHSGNGLTSGASAPSGHRRSTTHKSPSRGRAQPDQPNMPQYEYKLRHSNRMSTTYQQPYPQASNMVPPGYSSNEPQTPQSCMPTGGTVAPTTGQLRSGHIEVDTLYGNGGAGSAQLTVNAMNAPNNSTMQCGCENIDCPFCNLMLSVQMKDSY</sequence>
<comment type="caution">
    <text evidence="2">The sequence shown here is derived from an EMBL/GenBank/DDBJ whole genome shotgun (WGS) entry which is preliminary data.</text>
</comment>
<dbReference type="AlphaFoldDB" id="A0A553NYF0"/>
<organism evidence="2 3">
    <name type="scientific">Tigriopus californicus</name>
    <name type="common">Marine copepod</name>
    <dbReference type="NCBI Taxonomy" id="6832"/>
    <lineage>
        <taxon>Eukaryota</taxon>
        <taxon>Metazoa</taxon>
        <taxon>Ecdysozoa</taxon>
        <taxon>Arthropoda</taxon>
        <taxon>Crustacea</taxon>
        <taxon>Multicrustacea</taxon>
        <taxon>Hexanauplia</taxon>
        <taxon>Copepoda</taxon>
        <taxon>Harpacticoida</taxon>
        <taxon>Harpacticidae</taxon>
        <taxon>Tigriopus</taxon>
    </lineage>
</organism>
<gene>
    <name evidence="2" type="ORF">TCAL_17334</name>
</gene>
<evidence type="ECO:0000313" key="2">
    <source>
        <dbReference type="EMBL" id="TRY70459.1"/>
    </source>
</evidence>
<feature type="compositionally biased region" description="Polar residues" evidence="1">
    <location>
        <begin position="25"/>
        <end position="35"/>
    </location>
</feature>
<evidence type="ECO:0000313" key="3">
    <source>
        <dbReference type="Proteomes" id="UP000318571"/>
    </source>
</evidence>
<feature type="compositionally biased region" description="Polar residues" evidence="1">
    <location>
        <begin position="1"/>
        <end position="11"/>
    </location>
</feature>
<accession>A0A553NYF0</accession>
<protein>
    <submittedName>
        <fullName evidence="2">Uncharacterized protein</fullName>
    </submittedName>
</protein>
<dbReference type="Proteomes" id="UP000318571">
    <property type="component" value="Chromosome 9"/>
</dbReference>
<evidence type="ECO:0000256" key="1">
    <source>
        <dbReference type="SAM" id="MobiDB-lite"/>
    </source>
</evidence>
<reference evidence="2 3" key="1">
    <citation type="journal article" date="2018" name="Nat. Ecol. Evol.">
        <title>Genomic signatures of mitonuclear coevolution across populations of Tigriopus californicus.</title>
        <authorList>
            <person name="Barreto F.S."/>
            <person name="Watson E.T."/>
            <person name="Lima T.G."/>
            <person name="Willett C.S."/>
            <person name="Edmands S."/>
            <person name="Li W."/>
            <person name="Burton R.S."/>
        </authorList>
    </citation>
    <scope>NUCLEOTIDE SEQUENCE [LARGE SCALE GENOMIC DNA]</scope>
    <source>
        <strain evidence="2 3">San Diego</strain>
    </source>
</reference>
<keyword evidence="3" id="KW-1185">Reference proteome</keyword>
<name>A0A553NYF0_TIGCA</name>
<feature type="region of interest" description="Disordered" evidence="1">
    <location>
        <begin position="1"/>
        <end position="62"/>
    </location>
</feature>
<dbReference type="EMBL" id="VCGU01000009">
    <property type="protein sequence ID" value="TRY70459.1"/>
    <property type="molecule type" value="Genomic_DNA"/>
</dbReference>